<protein>
    <submittedName>
        <fullName evidence="2">Uncharacterized protein</fullName>
    </submittedName>
</protein>
<sequence length="53" mass="6000">MAAERDCTEFSKGQPNDVTDESKKIKIPSLVNVRVKRVTAIVLFQTVLNLPWL</sequence>
<feature type="non-terminal residue" evidence="2">
    <location>
        <position position="53"/>
    </location>
</feature>
<organism evidence="2 3">
    <name type="scientific">Stegodyphus mimosarum</name>
    <name type="common">African social velvet spider</name>
    <dbReference type="NCBI Taxonomy" id="407821"/>
    <lineage>
        <taxon>Eukaryota</taxon>
        <taxon>Metazoa</taxon>
        <taxon>Ecdysozoa</taxon>
        <taxon>Arthropoda</taxon>
        <taxon>Chelicerata</taxon>
        <taxon>Arachnida</taxon>
        <taxon>Araneae</taxon>
        <taxon>Araneomorphae</taxon>
        <taxon>Entelegynae</taxon>
        <taxon>Eresoidea</taxon>
        <taxon>Eresidae</taxon>
        <taxon>Stegodyphus</taxon>
    </lineage>
</organism>
<evidence type="ECO:0000313" key="2">
    <source>
        <dbReference type="EMBL" id="KFM66852.1"/>
    </source>
</evidence>
<dbReference type="EMBL" id="KK116109">
    <property type="protein sequence ID" value="KFM66852.1"/>
    <property type="molecule type" value="Genomic_DNA"/>
</dbReference>
<evidence type="ECO:0000256" key="1">
    <source>
        <dbReference type="SAM" id="MobiDB-lite"/>
    </source>
</evidence>
<reference evidence="2 3" key="1">
    <citation type="submission" date="2013-11" db="EMBL/GenBank/DDBJ databases">
        <title>Genome sequencing of Stegodyphus mimosarum.</title>
        <authorList>
            <person name="Bechsgaard J."/>
        </authorList>
    </citation>
    <scope>NUCLEOTIDE SEQUENCE [LARGE SCALE GENOMIC DNA]</scope>
</reference>
<accession>A0A087TP13</accession>
<proteinExistence type="predicted"/>
<dbReference type="Proteomes" id="UP000054359">
    <property type="component" value="Unassembled WGS sequence"/>
</dbReference>
<name>A0A087TP13_STEMI</name>
<evidence type="ECO:0000313" key="3">
    <source>
        <dbReference type="Proteomes" id="UP000054359"/>
    </source>
</evidence>
<keyword evidence="3" id="KW-1185">Reference proteome</keyword>
<dbReference type="AlphaFoldDB" id="A0A087TP13"/>
<feature type="region of interest" description="Disordered" evidence="1">
    <location>
        <begin position="1"/>
        <end position="20"/>
    </location>
</feature>
<gene>
    <name evidence="2" type="ORF">X975_21481</name>
</gene>